<dbReference type="GO" id="GO:0005886">
    <property type="term" value="C:plasma membrane"/>
    <property type="evidence" value="ECO:0007669"/>
    <property type="project" value="TreeGrafter"/>
</dbReference>
<dbReference type="NCBIfam" id="TIGR00219">
    <property type="entry name" value="mreC"/>
    <property type="match status" value="1"/>
</dbReference>
<evidence type="ECO:0000313" key="7">
    <source>
        <dbReference type="EMBL" id="RXH57478.1"/>
    </source>
</evidence>
<dbReference type="Gene3D" id="2.40.10.350">
    <property type="entry name" value="Rod shape-determining protein MreC, domain 2"/>
    <property type="match status" value="1"/>
</dbReference>
<feature type="region of interest" description="Disordered" evidence="5">
    <location>
        <begin position="306"/>
        <end position="395"/>
    </location>
</feature>
<proteinExistence type="inferred from homology"/>
<evidence type="ECO:0000313" key="8">
    <source>
        <dbReference type="Proteomes" id="UP000289437"/>
    </source>
</evidence>
<dbReference type="EMBL" id="RDSM01000001">
    <property type="protein sequence ID" value="RXH57478.1"/>
    <property type="molecule type" value="Genomic_DNA"/>
</dbReference>
<evidence type="ECO:0000256" key="2">
    <source>
        <dbReference type="ARBA" id="ARBA00013855"/>
    </source>
</evidence>
<feature type="compositionally biased region" description="Polar residues" evidence="5">
    <location>
        <begin position="381"/>
        <end position="395"/>
    </location>
</feature>
<reference evidence="8" key="2">
    <citation type="submission" date="2019-02" db="EMBL/GenBank/DDBJ databases">
        <title>Granulicella sibirica sp. nov., a psychrotolerant acidobacterium isolated from an organic soil layer in forested tundra, West Siberia.</title>
        <authorList>
            <person name="Oshkin I.Y."/>
            <person name="Kulichevskaya I.S."/>
            <person name="Rijpstra W.I.C."/>
            <person name="Sinninghe Damste J.S."/>
            <person name="Rakitin A.L."/>
            <person name="Ravin N.V."/>
            <person name="Dedysh S.N."/>
        </authorList>
    </citation>
    <scope>NUCLEOTIDE SEQUENCE [LARGE SCALE GENOMIC DNA]</scope>
    <source>
        <strain evidence="8">AF10</strain>
    </source>
</reference>
<feature type="domain" description="Rod shape-determining protein MreC beta-barrel core" evidence="6">
    <location>
        <begin position="130"/>
        <end position="276"/>
    </location>
</feature>
<feature type="compositionally biased region" description="Basic and acidic residues" evidence="5">
    <location>
        <begin position="320"/>
        <end position="332"/>
    </location>
</feature>
<gene>
    <name evidence="7" type="ORF">GRAN_0788</name>
</gene>
<dbReference type="AlphaFoldDB" id="A0A4Q0T5V9"/>
<dbReference type="InterPro" id="IPR042177">
    <property type="entry name" value="Cell/Rod_1"/>
</dbReference>
<dbReference type="PANTHER" id="PTHR34138:SF1">
    <property type="entry name" value="CELL SHAPE-DETERMINING PROTEIN MREC"/>
    <property type="match status" value="1"/>
</dbReference>
<evidence type="ECO:0000259" key="6">
    <source>
        <dbReference type="Pfam" id="PF04085"/>
    </source>
</evidence>
<feature type="compositionally biased region" description="Low complexity" evidence="5">
    <location>
        <begin position="333"/>
        <end position="342"/>
    </location>
</feature>
<dbReference type="Proteomes" id="UP000289437">
    <property type="component" value="Unassembled WGS sequence"/>
</dbReference>
<dbReference type="Pfam" id="PF04085">
    <property type="entry name" value="MreC"/>
    <property type="match status" value="1"/>
</dbReference>
<keyword evidence="3" id="KW-0133">Cell shape</keyword>
<organism evidence="7 8">
    <name type="scientific">Granulicella sibirica</name>
    <dbReference type="NCBI Taxonomy" id="2479048"/>
    <lineage>
        <taxon>Bacteria</taxon>
        <taxon>Pseudomonadati</taxon>
        <taxon>Acidobacteriota</taxon>
        <taxon>Terriglobia</taxon>
        <taxon>Terriglobales</taxon>
        <taxon>Acidobacteriaceae</taxon>
        <taxon>Granulicella</taxon>
    </lineage>
</organism>
<dbReference type="GO" id="GO:0008360">
    <property type="term" value="P:regulation of cell shape"/>
    <property type="evidence" value="ECO:0007669"/>
    <property type="project" value="UniProtKB-KW"/>
</dbReference>
<evidence type="ECO:0000256" key="5">
    <source>
        <dbReference type="SAM" id="MobiDB-lite"/>
    </source>
</evidence>
<dbReference type="RefSeq" id="WP_128911642.1">
    <property type="nucleotide sequence ID" value="NZ_RDSM01000001.1"/>
</dbReference>
<evidence type="ECO:0000256" key="3">
    <source>
        <dbReference type="ARBA" id="ARBA00022960"/>
    </source>
</evidence>
<evidence type="ECO:0000256" key="1">
    <source>
        <dbReference type="ARBA" id="ARBA00009369"/>
    </source>
</evidence>
<reference evidence="7 8" key="1">
    <citation type="submission" date="2018-11" db="EMBL/GenBank/DDBJ databases">
        <authorList>
            <person name="Mardanov A.V."/>
            <person name="Ravin N.V."/>
            <person name="Dedysh S.N."/>
        </authorList>
    </citation>
    <scope>NUCLEOTIDE SEQUENCE [LARGE SCALE GENOMIC DNA]</scope>
    <source>
        <strain evidence="7 8">AF10</strain>
    </source>
</reference>
<feature type="compositionally biased region" description="Pro residues" evidence="5">
    <location>
        <begin position="343"/>
        <end position="357"/>
    </location>
</feature>
<keyword evidence="8" id="KW-1185">Reference proteome</keyword>
<dbReference type="InterPro" id="IPR007221">
    <property type="entry name" value="MreC"/>
</dbReference>
<comment type="similarity">
    <text evidence="1">Belongs to the MreC family.</text>
</comment>
<dbReference type="Gene3D" id="2.40.10.340">
    <property type="entry name" value="Rod shape-determining protein MreC, domain 1"/>
    <property type="match status" value="1"/>
</dbReference>
<dbReference type="InterPro" id="IPR055342">
    <property type="entry name" value="MreC_beta-barrel_core"/>
</dbReference>
<accession>A0A4Q0T5V9</accession>
<dbReference type="InterPro" id="IPR042175">
    <property type="entry name" value="Cell/Rod_MreC_2"/>
</dbReference>
<feature type="compositionally biased region" description="Low complexity" evidence="5">
    <location>
        <begin position="306"/>
        <end position="315"/>
    </location>
</feature>
<protein>
    <recommendedName>
        <fullName evidence="2">Cell shape-determining protein MreC</fullName>
    </recommendedName>
    <alternativeName>
        <fullName evidence="4">Cell shape protein MreC</fullName>
    </alternativeName>
</protein>
<sequence>MEFFTRFKNALVLIVVLLAQTIALAVQVRRGPDSTGTDSKQVRLLRVWAAAIVTPVAKTTHFFSGGVRGGWSNYVALWHVRQQDEALRGQLAAIRLQQAAQAEDVIEGRRLQALLQFREHYVSSTIAAQVIGTSGSDTSRMLLIDKGADAGLKPDMAVITPDGIVGKLRDVFPHSAQLLLISDQTSGAGVMLQSTRIRAILKGTSSGRVQIGNLTADSRIQPGEVVLTSGGDQVYPRGLPVGVVESIAPDPEHQPYSAITIRPAAKLAQLEEVLVITATQTELSAEAQKDLDVALAKHTEDVNAAKAAAAASPASQRGLDMTDPKDAEEKAKAAAAAAADPTKPLPPVQLVPRPVPTLHPDRYSPGSTPSATELTPGAPRQPQSAPATDSQETPR</sequence>
<evidence type="ECO:0000256" key="4">
    <source>
        <dbReference type="ARBA" id="ARBA00032089"/>
    </source>
</evidence>
<dbReference type="OrthoDB" id="9792313at2"/>
<comment type="caution">
    <text evidence="7">The sequence shown here is derived from an EMBL/GenBank/DDBJ whole genome shotgun (WGS) entry which is preliminary data.</text>
</comment>
<dbReference type="PANTHER" id="PTHR34138">
    <property type="entry name" value="CELL SHAPE-DETERMINING PROTEIN MREC"/>
    <property type="match status" value="1"/>
</dbReference>
<name>A0A4Q0T5V9_9BACT</name>